<organism evidence="2 3">
    <name type="scientific">Thermococcus paralvinellae</name>
    <dbReference type="NCBI Taxonomy" id="582419"/>
    <lineage>
        <taxon>Archaea</taxon>
        <taxon>Methanobacteriati</taxon>
        <taxon>Methanobacteriota</taxon>
        <taxon>Thermococci</taxon>
        <taxon>Thermococcales</taxon>
        <taxon>Thermococcaceae</taxon>
        <taxon>Thermococcus</taxon>
    </lineage>
</organism>
<keyword evidence="1" id="KW-0812">Transmembrane</keyword>
<feature type="transmembrane region" description="Helical" evidence="1">
    <location>
        <begin position="7"/>
        <end position="27"/>
    </location>
</feature>
<evidence type="ECO:0000313" key="3">
    <source>
        <dbReference type="Proteomes" id="UP000649326"/>
    </source>
</evidence>
<protein>
    <submittedName>
        <fullName evidence="2">Class III signal peptide-containing protein</fullName>
    </submittedName>
</protein>
<keyword evidence="1" id="KW-1133">Transmembrane helix</keyword>
<dbReference type="AlphaFoldDB" id="A0A832ZA60"/>
<proteinExistence type="predicted"/>
<evidence type="ECO:0000256" key="1">
    <source>
        <dbReference type="SAM" id="Phobius"/>
    </source>
</evidence>
<reference evidence="2" key="1">
    <citation type="journal article" date="2020" name="ISME J.">
        <title>Gammaproteobacteria mediating utilization of methyl-, sulfur- and petroleum organic compounds in deep ocean hydrothermal plumes.</title>
        <authorList>
            <person name="Zhou Z."/>
            <person name="Liu Y."/>
            <person name="Pan J."/>
            <person name="Cron B.R."/>
            <person name="Toner B.M."/>
            <person name="Anantharaman K."/>
            <person name="Breier J.A."/>
            <person name="Dick G.J."/>
            <person name="Li M."/>
        </authorList>
    </citation>
    <scope>NUCLEOTIDE SEQUENCE</scope>
    <source>
        <strain evidence="2">SZUA-1451</strain>
    </source>
</reference>
<gene>
    <name evidence="2" type="ORF">EYH13_01685</name>
</gene>
<evidence type="ECO:0000313" key="2">
    <source>
        <dbReference type="EMBL" id="HIP74867.1"/>
    </source>
</evidence>
<dbReference type="EMBL" id="DQUG01000071">
    <property type="protein sequence ID" value="HIP74867.1"/>
    <property type="molecule type" value="Genomic_DNA"/>
</dbReference>
<dbReference type="Proteomes" id="UP000649326">
    <property type="component" value="Unassembled WGS sequence"/>
</dbReference>
<comment type="caution">
    <text evidence="2">The sequence shown here is derived from an EMBL/GenBank/DDBJ whole genome shotgun (WGS) entry which is preliminary data.</text>
</comment>
<sequence>MRRAQAALEYLFIIAVVIIVFIILYSVHPQSTSGDVKTLGSTIINTTSNLTDEVRNEYNNL</sequence>
<keyword evidence="1" id="KW-0472">Membrane</keyword>
<name>A0A832ZA60_9EURY</name>
<accession>A0A832ZA60</accession>